<evidence type="ECO:0000313" key="18">
    <source>
        <dbReference type="EMBL" id="CBY11221.1"/>
    </source>
</evidence>
<dbReference type="FunCoup" id="E4XML4">
    <property type="interactions" value="236"/>
</dbReference>
<dbReference type="InterPro" id="IPR008758">
    <property type="entry name" value="Peptidase_S28"/>
</dbReference>
<dbReference type="MEROPS" id="S28.001"/>
<dbReference type="PANTHER" id="PTHR11010">
    <property type="entry name" value="PROTEASE S28 PRO-X CARBOXYPEPTIDASE-RELATED"/>
    <property type="match status" value="1"/>
</dbReference>
<gene>
    <name evidence="18" type="ORF">GSOID_T00015408001</name>
</gene>
<comment type="catalytic activity">
    <reaction evidence="12">
        <text>Cleavage of a -Pro-|-Xaa bond to release a C-terminal amino acid.</text>
        <dbReference type="EC" id="3.4.16.2"/>
    </reaction>
</comment>
<dbReference type="GO" id="GO:0008239">
    <property type="term" value="F:dipeptidyl-peptidase activity"/>
    <property type="evidence" value="ECO:0007669"/>
    <property type="project" value="TreeGrafter"/>
</dbReference>
<dbReference type="InParanoid" id="E4XML4"/>
<comment type="function">
    <text evidence="13">Cleaves C-terminal amino acids linked to proline in peptides such as angiotensin II, III and des-Arg9-bradykinin. This cleavage occurs at acidic pH, but enzymatic activity is retained with some substrates at neutral pH.</text>
</comment>
<keyword evidence="10" id="KW-0325">Glycoprotein</keyword>
<dbReference type="OrthoDB" id="2130629at2759"/>
<evidence type="ECO:0000256" key="8">
    <source>
        <dbReference type="ARBA" id="ARBA00023145"/>
    </source>
</evidence>
<dbReference type="GO" id="GO:0005764">
    <property type="term" value="C:lysosome"/>
    <property type="evidence" value="ECO:0007669"/>
    <property type="project" value="UniProtKB-SubCell"/>
</dbReference>
<keyword evidence="6" id="KW-0732">Signal</keyword>
<dbReference type="InterPro" id="IPR029058">
    <property type="entry name" value="AB_hydrolase_fold"/>
</dbReference>
<dbReference type="EC" id="3.4.16.2" evidence="14"/>
<dbReference type="GO" id="GO:0006508">
    <property type="term" value="P:proteolysis"/>
    <property type="evidence" value="ECO:0007669"/>
    <property type="project" value="UniProtKB-KW"/>
</dbReference>
<dbReference type="AlphaFoldDB" id="E4XML4"/>
<evidence type="ECO:0000256" key="4">
    <source>
        <dbReference type="ARBA" id="ARBA00022645"/>
    </source>
</evidence>
<keyword evidence="9" id="KW-1015">Disulfide bond</keyword>
<dbReference type="ESTHER" id="oikdi-e4yi65">
    <property type="family name" value="Prolylcarboxypeptidase"/>
</dbReference>
<dbReference type="Gene3D" id="1.20.120.980">
    <property type="entry name" value="Serine carboxypeptidase S28, SKS domain"/>
    <property type="match status" value="1"/>
</dbReference>
<keyword evidence="19" id="KW-1185">Reference proteome</keyword>
<name>E4XML4_OIKDI</name>
<evidence type="ECO:0000256" key="15">
    <source>
        <dbReference type="ARBA" id="ARBA00073691"/>
    </source>
</evidence>
<protein>
    <recommendedName>
        <fullName evidence="15">Lysosomal Pro-X carboxypeptidase</fullName>
        <ecNumber evidence="14">3.4.16.2</ecNumber>
    </recommendedName>
    <alternativeName>
        <fullName evidence="17">Proline carboxypeptidase</fullName>
    </alternativeName>
    <alternativeName>
        <fullName evidence="16">Prolylcarboxypeptidase</fullName>
    </alternativeName>
</protein>
<evidence type="ECO:0000256" key="12">
    <source>
        <dbReference type="ARBA" id="ARBA00052013"/>
    </source>
</evidence>
<evidence type="ECO:0000256" key="7">
    <source>
        <dbReference type="ARBA" id="ARBA00022801"/>
    </source>
</evidence>
<sequence length="484" mass="54130">MRVLGLFLSLAAALKPLKYSSLESYSDFCSEISTFEAEYDHFSTRNTQKIEIRVITDDRFYQAGGPVLFYTGNEGDVQLFCENTGFMRKAGKELNAKLVFMEHRYYGKSIPDDKNLYLSAEQALADYAEYLVHLKSSGVTGPVIAMGGSYGGMLAAYFRIKYPNLVAGAIAGSAPVKFLPGLFDCRGFYRVTTRTFTNTPSGHFCSDNIRKSWETIKLIGAHMVGKRTLSEVFRTCDPITDVEPLLDFLEDVWGTLAMMDYPYPTNFVGDVPGWPVNVACSHLDHDINQEELLEPLRDAASVYYNYTGDLACLDLGDEGGDLGYNNWYFQTCTEFVFPFCSDGKEDMFRVHTYDFPSYSTNCQQTFGTTPREHWAEMFFSVETMKTIGGIIFSNGLLDPWSSGGVLTQEEAGPRNYIFILSKGAHHLDLRADNPADPEEVTLARTEYISIMKNWIAESISKTASSSISDSSKKLLFSSKKVHGA</sequence>
<reference evidence="18" key="1">
    <citation type="journal article" date="2010" name="Science">
        <title>Plasticity of animal genome architecture unmasked by rapid evolution of a pelagic tunicate.</title>
        <authorList>
            <person name="Denoeud F."/>
            <person name="Henriet S."/>
            <person name="Mungpakdee S."/>
            <person name="Aury J.M."/>
            <person name="Da Silva C."/>
            <person name="Brinkmann H."/>
            <person name="Mikhaleva J."/>
            <person name="Olsen L.C."/>
            <person name="Jubin C."/>
            <person name="Canestro C."/>
            <person name="Bouquet J.M."/>
            <person name="Danks G."/>
            <person name="Poulain J."/>
            <person name="Campsteijn C."/>
            <person name="Adamski M."/>
            <person name="Cross I."/>
            <person name="Yadetie F."/>
            <person name="Muffato M."/>
            <person name="Louis A."/>
            <person name="Butcher S."/>
            <person name="Tsagkogeorga G."/>
            <person name="Konrad A."/>
            <person name="Singh S."/>
            <person name="Jensen M.F."/>
            <person name="Cong E.H."/>
            <person name="Eikeseth-Otteraa H."/>
            <person name="Noel B."/>
            <person name="Anthouard V."/>
            <person name="Porcel B.M."/>
            <person name="Kachouri-Lafond R."/>
            <person name="Nishino A."/>
            <person name="Ugolini M."/>
            <person name="Chourrout P."/>
            <person name="Nishida H."/>
            <person name="Aasland R."/>
            <person name="Huzurbazar S."/>
            <person name="Westhof E."/>
            <person name="Delsuc F."/>
            <person name="Lehrach H."/>
            <person name="Reinhardt R."/>
            <person name="Weissenbach J."/>
            <person name="Roy S.W."/>
            <person name="Artiguenave F."/>
            <person name="Postlethwait J.H."/>
            <person name="Manak J.R."/>
            <person name="Thompson E.M."/>
            <person name="Jaillon O."/>
            <person name="Du Pasquier L."/>
            <person name="Boudinot P."/>
            <person name="Liberles D.A."/>
            <person name="Volff J.N."/>
            <person name="Philippe H."/>
            <person name="Lenhard B."/>
            <person name="Roest Crollius H."/>
            <person name="Wincker P."/>
            <person name="Chourrout D."/>
        </authorList>
    </citation>
    <scope>NUCLEOTIDE SEQUENCE [LARGE SCALE GENOMIC DNA]</scope>
</reference>
<keyword evidence="11" id="KW-0458">Lysosome</keyword>
<evidence type="ECO:0000256" key="13">
    <source>
        <dbReference type="ARBA" id="ARBA00059701"/>
    </source>
</evidence>
<evidence type="ECO:0000256" key="5">
    <source>
        <dbReference type="ARBA" id="ARBA00022670"/>
    </source>
</evidence>
<evidence type="ECO:0000256" key="2">
    <source>
        <dbReference type="ARBA" id="ARBA00011079"/>
    </source>
</evidence>
<evidence type="ECO:0000256" key="11">
    <source>
        <dbReference type="ARBA" id="ARBA00023228"/>
    </source>
</evidence>
<dbReference type="Gene3D" id="3.40.50.1820">
    <property type="entry name" value="alpha/beta hydrolase"/>
    <property type="match status" value="1"/>
</dbReference>
<accession>E4XML4</accession>
<organism evidence="18">
    <name type="scientific">Oikopleura dioica</name>
    <name type="common">Tunicate</name>
    <dbReference type="NCBI Taxonomy" id="34765"/>
    <lineage>
        <taxon>Eukaryota</taxon>
        <taxon>Metazoa</taxon>
        <taxon>Chordata</taxon>
        <taxon>Tunicata</taxon>
        <taxon>Appendicularia</taxon>
        <taxon>Copelata</taxon>
        <taxon>Oikopleuridae</taxon>
        <taxon>Oikopleura</taxon>
    </lineage>
</organism>
<keyword evidence="4" id="KW-0121">Carboxypeptidase</keyword>
<comment type="subunit">
    <text evidence="3">Homodimer.</text>
</comment>
<dbReference type="PANTHER" id="PTHR11010:SF38">
    <property type="entry name" value="LYSOSOMAL PRO-X CARBOXYPEPTIDASE"/>
    <property type="match status" value="1"/>
</dbReference>
<dbReference type="Pfam" id="PF05577">
    <property type="entry name" value="Peptidase_S28"/>
    <property type="match status" value="1"/>
</dbReference>
<evidence type="ECO:0000256" key="16">
    <source>
        <dbReference type="ARBA" id="ARBA00076475"/>
    </source>
</evidence>
<comment type="subcellular location">
    <subcellularLocation>
        <location evidence="1">Lysosome</location>
    </subcellularLocation>
</comment>
<evidence type="ECO:0000256" key="10">
    <source>
        <dbReference type="ARBA" id="ARBA00023180"/>
    </source>
</evidence>
<evidence type="ECO:0000256" key="1">
    <source>
        <dbReference type="ARBA" id="ARBA00004371"/>
    </source>
</evidence>
<dbReference type="EMBL" id="FN653078">
    <property type="protein sequence ID" value="CBY11221.1"/>
    <property type="molecule type" value="Genomic_DNA"/>
</dbReference>
<evidence type="ECO:0000256" key="9">
    <source>
        <dbReference type="ARBA" id="ARBA00023157"/>
    </source>
</evidence>
<evidence type="ECO:0000313" key="19">
    <source>
        <dbReference type="Proteomes" id="UP000001307"/>
    </source>
</evidence>
<evidence type="ECO:0000256" key="6">
    <source>
        <dbReference type="ARBA" id="ARBA00022729"/>
    </source>
</evidence>
<keyword evidence="5" id="KW-0645">Protease</keyword>
<dbReference type="SUPFAM" id="SSF53474">
    <property type="entry name" value="alpha/beta-Hydrolases"/>
    <property type="match status" value="1"/>
</dbReference>
<dbReference type="Proteomes" id="UP000001307">
    <property type="component" value="Unassembled WGS sequence"/>
</dbReference>
<dbReference type="GO" id="GO:0004185">
    <property type="term" value="F:serine-type carboxypeptidase activity"/>
    <property type="evidence" value="ECO:0007669"/>
    <property type="project" value="UniProtKB-EC"/>
</dbReference>
<dbReference type="InterPro" id="IPR042269">
    <property type="entry name" value="Ser_carbopepase_S28_SKS"/>
</dbReference>
<keyword evidence="8" id="KW-0865">Zymogen</keyword>
<evidence type="ECO:0000256" key="3">
    <source>
        <dbReference type="ARBA" id="ARBA00011738"/>
    </source>
</evidence>
<proteinExistence type="inferred from homology"/>
<dbReference type="FunFam" id="1.20.120.980:FF:000002">
    <property type="entry name" value="lysosomal Pro-X carboxypeptidase"/>
    <property type="match status" value="1"/>
</dbReference>
<evidence type="ECO:0000256" key="14">
    <source>
        <dbReference type="ARBA" id="ARBA00066456"/>
    </source>
</evidence>
<keyword evidence="7" id="KW-0378">Hydrolase</keyword>
<comment type="similarity">
    <text evidence="2">Belongs to the peptidase S28 family.</text>
</comment>
<evidence type="ECO:0000256" key="17">
    <source>
        <dbReference type="ARBA" id="ARBA00076608"/>
    </source>
</evidence>